<sequence length="69" mass="8108">IRLIDKILPSEAHKTCHIFTIINFLLVKLFELEIFWPVPNEDHFFSVYHGRFGEESCGVLNQIVMDLSF</sequence>
<feature type="non-terminal residue" evidence="1">
    <location>
        <position position="1"/>
    </location>
</feature>
<proteinExistence type="predicted"/>
<evidence type="ECO:0000313" key="2">
    <source>
        <dbReference type="Proteomes" id="UP000276133"/>
    </source>
</evidence>
<gene>
    <name evidence="1" type="ORF">BpHYR1_039115</name>
</gene>
<dbReference type="EMBL" id="REGN01000427">
    <property type="protein sequence ID" value="RNA41997.1"/>
    <property type="molecule type" value="Genomic_DNA"/>
</dbReference>
<comment type="caution">
    <text evidence="1">The sequence shown here is derived from an EMBL/GenBank/DDBJ whole genome shotgun (WGS) entry which is preliminary data.</text>
</comment>
<accession>A0A3M7T225</accession>
<keyword evidence="2" id="KW-1185">Reference proteome</keyword>
<name>A0A3M7T225_BRAPC</name>
<dbReference type="Proteomes" id="UP000276133">
    <property type="component" value="Unassembled WGS sequence"/>
</dbReference>
<evidence type="ECO:0000313" key="1">
    <source>
        <dbReference type="EMBL" id="RNA41997.1"/>
    </source>
</evidence>
<protein>
    <submittedName>
        <fullName evidence="1">Uncharacterized protein</fullName>
    </submittedName>
</protein>
<reference evidence="1 2" key="1">
    <citation type="journal article" date="2018" name="Sci. Rep.">
        <title>Genomic signatures of local adaptation to the degree of environmental predictability in rotifers.</title>
        <authorList>
            <person name="Franch-Gras L."/>
            <person name="Hahn C."/>
            <person name="Garcia-Roger E.M."/>
            <person name="Carmona M.J."/>
            <person name="Serra M."/>
            <person name="Gomez A."/>
        </authorList>
    </citation>
    <scope>NUCLEOTIDE SEQUENCE [LARGE SCALE GENOMIC DNA]</scope>
    <source>
        <strain evidence="1">HYR1</strain>
    </source>
</reference>
<organism evidence="1 2">
    <name type="scientific">Brachionus plicatilis</name>
    <name type="common">Marine rotifer</name>
    <name type="synonym">Brachionus muelleri</name>
    <dbReference type="NCBI Taxonomy" id="10195"/>
    <lineage>
        <taxon>Eukaryota</taxon>
        <taxon>Metazoa</taxon>
        <taxon>Spiralia</taxon>
        <taxon>Gnathifera</taxon>
        <taxon>Rotifera</taxon>
        <taxon>Eurotatoria</taxon>
        <taxon>Monogononta</taxon>
        <taxon>Pseudotrocha</taxon>
        <taxon>Ploima</taxon>
        <taxon>Brachionidae</taxon>
        <taxon>Brachionus</taxon>
    </lineage>
</organism>
<dbReference type="AlphaFoldDB" id="A0A3M7T225"/>